<gene>
    <name evidence="1" type="ORF">UW02_C0003G0001</name>
</gene>
<comment type="caution">
    <text evidence="1">The sequence shown here is derived from an EMBL/GenBank/DDBJ whole genome shotgun (WGS) entry which is preliminary data.</text>
</comment>
<dbReference type="EMBL" id="LCGS01000003">
    <property type="protein sequence ID" value="KKT19949.1"/>
    <property type="molecule type" value="Genomic_DNA"/>
</dbReference>
<reference evidence="1 2" key="1">
    <citation type="journal article" date="2015" name="Nature">
        <title>rRNA introns, odd ribosomes, and small enigmatic genomes across a large radiation of phyla.</title>
        <authorList>
            <person name="Brown C.T."/>
            <person name="Hug L.A."/>
            <person name="Thomas B.C."/>
            <person name="Sharon I."/>
            <person name="Castelle C.J."/>
            <person name="Singh A."/>
            <person name="Wilkins M.J."/>
            <person name="Williams K.H."/>
            <person name="Banfield J.F."/>
        </authorList>
    </citation>
    <scope>NUCLEOTIDE SEQUENCE [LARGE SCALE GENOMIC DNA]</scope>
</reference>
<dbReference type="AlphaFoldDB" id="A0A0G1I9S1"/>
<evidence type="ECO:0000313" key="1">
    <source>
        <dbReference type="EMBL" id="KKT19949.1"/>
    </source>
</evidence>
<feature type="non-terminal residue" evidence="1">
    <location>
        <position position="108"/>
    </location>
</feature>
<proteinExistence type="predicted"/>
<accession>A0A0G1I9S1</accession>
<protein>
    <submittedName>
        <fullName evidence="1">Uncharacterized protein</fullName>
    </submittedName>
</protein>
<evidence type="ECO:0000313" key="2">
    <source>
        <dbReference type="Proteomes" id="UP000034751"/>
    </source>
</evidence>
<sequence length="108" mass="12607">MDRNTGIEWVRSELQKPQVSLPVKIRGGGYYSKPITIYNRDLKEYGELITAAGFKVPIDTYDDETKKKIGHTEIPFWELDDYFVSMELISRNRRVLLSFTFGFFKSFG</sequence>
<dbReference type="Proteomes" id="UP000034751">
    <property type="component" value="Unassembled WGS sequence"/>
</dbReference>
<name>A0A0G1I9S1_9BACT</name>
<organism evidence="1 2">
    <name type="scientific">Candidatus Nomurabacteria bacterium GW2011_GWB1_43_7</name>
    <dbReference type="NCBI Taxonomy" id="1618747"/>
    <lineage>
        <taxon>Bacteria</taxon>
        <taxon>Candidatus Nomuraibacteriota</taxon>
    </lineage>
</organism>